<keyword evidence="2" id="KW-0812">Transmembrane</keyword>
<evidence type="ECO:0000313" key="3">
    <source>
        <dbReference type="EMBL" id="KAF8399473.1"/>
    </source>
</evidence>
<feature type="compositionally biased region" description="Polar residues" evidence="1">
    <location>
        <begin position="136"/>
        <end position="158"/>
    </location>
</feature>
<reference evidence="3 4" key="1">
    <citation type="submission" date="2020-04" db="EMBL/GenBank/DDBJ databases">
        <title>Plant Genome Project.</title>
        <authorList>
            <person name="Zhang R.-G."/>
        </authorList>
    </citation>
    <scope>NUCLEOTIDE SEQUENCE [LARGE SCALE GENOMIC DNA]</scope>
    <source>
        <strain evidence="3">YNK0</strain>
        <tissue evidence="3">Leaf</tissue>
    </source>
</reference>
<organism evidence="3 4">
    <name type="scientific">Tetracentron sinense</name>
    <name type="common">Spur-leaf</name>
    <dbReference type="NCBI Taxonomy" id="13715"/>
    <lineage>
        <taxon>Eukaryota</taxon>
        <taxon>Viridiplantae</taxon>
        <taxon>Streptophyta</taxon>
        <taxon>Embryophyta</taxon>
        <taxon>Tracheophyta</taxon>
        <taxon>Spermatophyta</taxon>
        <taxon>Magnoliopsida</taxon>
        <taxon>Trochodendrales</taxon>
        <taxon>Trochodendraceae</taxon>
        <taxon>Tetracentron</taxon>
    </lineage>
</organism>
<dbReference type="OMA" id="TEFCFKF"/>
<sequence length="797" mass="92701">MGTRKMFSFITHLNMVNQGSVNGFLYRKMVLFVSSCWLIALFVASFWFSFSIYMFYLLRFITKYLFRFQRDGNSRKDYPNCSTVLPHEQNQNISNCIEPEPEVIDIENSEYDGFGEKEIMPKFCFKFQNYEDTSRINGDTGDSVSTEMPPTTSSSKDQFMSGKDFSGFVEEPEILNSNPRDLFVDSNDGSFSNKEIFDGGFLSSEDFLQLKSEIETAHEIISQNSSYDCLSRDEEPEKPEPVPSIQDELSEKDELDSLVINLPGKVDIFAEVQFLSEKDFFALDSDPESISLSDEFSVSSHLIDSSGEEFLSEKDFGREFETDIMMDIDGDKLELTEEIQSLEETHLQNSCILDKEALNISTGASSVRKPFSHGPDYFDNEMELKEVFHNSEESCLQNSCIRDAEILTSDGLETLWEHQDLIEQLQMELRKVRATGLPTILEESESPKMMEGLTPWKIEEKFPHEDDIEELHQIYKSYREGMRKFDILNYQKMYAMGFLQSKDPLQSISSRKSTIMAIKSHLSQNIWLFKRQKPKADPMMKFIRELQSDLEMVYVGQVCLSWEFLHWQYEEAQELEESDPHGVHQYNQVAGEFQQFQVLMQRFIENEPFQGPRVQNYVKNRCVIRNLLQVPVIKEDCLKDIKKGRRRQRGDNAITSAMLTDIIGESIRIFWEFIQADKAEDNAILKGLWGTQVELQDPADSELLMDIRINLQKKEKKLKDILRSGQCILKRFQKNHEDRSDQVLCFFSQVDMKLVSRVLSMRRIRTDQLLWCHKKINKISFVDRKIHVEPSVLLFPC</sequence>
<dbReference type="AlphaFoldDB" id="A0A834Z712"/>
<proteinExistence type="predicted"/>
<name>A0A834Z712_TETSI</name>
<keyword evidence="4" id="KW-1185">Reference proteome</keyword>
<dbReference type="Proteomes" id="UP000655225">
    <property type="component" value="Unassembled WGS sequence"/>
</dbReference>
<keyword evidence="2" id="KW-0472">Membrane</keyword>
<keyword evidence="2" id="KW-1133">Transmembrane helix</keyword>
<dbReference type="PANTHER" id="PTHR46741:SF2">
    <property type="entry name" value="RIBOSOMAL PROTEIN L34AE"/>
    <property type="match status" value="1"/>
</dbReference>
<dbReference type="Pfam" id="PF07891">
    <property type="entry name" value="DUF1666"/>
    <property type="match status" value="1"/>
</dbReference>
<dbReference type="PANTHER" id="PTHR46741">
    <property type="entry name" value="OS09G0413600 PROTEIN"/>
    <property type="match status" value="1"/>
</dbReference>
<feature type="region of interest" description="Disordered" evidence="1">
    <location>
        <begin position="225"/>
        <end position="246"/>
    </location>
</feature>
<feature type="compositionally biased region" description="Basic and acidic residues" evidence="1">
    <location>
        <begin position="230"/>
        <end position="240"/>
    </location>
</feature>
<accession>A0A834Z712</accession>
<gene>
    <name evidence="3" type="ORF">HHK36_015339</name>
</gene>
<protein>
    <submittedName>
        <fullName evidence="3">Uncharacterized protein</fullName>
    </submittedName>
</protein>
<feature type="transmembrane region" description="Helical" evidence="2">
    <location>
        <begin position="30"/>
        <end position="58"/>
    </location>
</feature>
<comment type="caution">
    <text evidence="3">The sequence shown here is derived from an EMBL/GenBank/DDBJ whole genome shotgun (WGS) entry which is preliminary data.</text>
</comment>
<feature type="region of interest" description="Disordered" evidence="1">
    <location>
        <begin position="136"/>
        <end position="160"/>
    </location>
</feature>
<dbReference type="InterPro" id="IPR012870">
    <property type="entry name" value="DUF1666"/>
</dbReference>
<dbReference type="OrthoDB" id="772197at2759"/>
<dbReference type="EMBL" id="JABCRI010000010">
    <property type="protein sequence ID" value="KAF8399473.1"/>
    <property type="molecule type" value="Genomic_DNA"/>
</dbReference>
<evidence type="ECO:0000256" key="1">
    <source>
        <dbReference type="SAM" id="MobiDB-lite"/>
    </source>
</evidence>
<evidence type="ECO:0000256" key="2">
    <source>
        <dbReference type="SAM" id="Phobius"/>
    </source>
</evidence>
<evidence type="ECO:0000313" key="4">
    <source>
        <dbReference type="Proteomes" id="UP000655225"/>
    </source>
</evidence>